<feature type="domain" description="Exonuclease" evidence="10">
    <location>
        <begin position="2"/>
        <end position="165"/>
    </location>
</feature>
<dbReference type="GO" id="GO:0008408">
    <property type="term" value="F:3'-5' exonuclease activity"/>
    <property type="evidence" value="ECO:0007669"/>
    <property type="project" value="InterPro"/>
</dbReference>
<dbReference type="PANTHER" id="PTHR12801">
    <property type="entry name" value="RNA EXONUCLEASE REXO1 / RECO3 FAMILY MEMBER-RELATED"/>
    <property type="match status" value="1"/>
</dbReference>
<dbReference type="GO" id="GO:0003676">
    <property type="term" value="F:nucleic acid binding"/>
    <property type="evidence" value="ECO:0007669"/>
    <property type="project" value="InterPro"/>
</dbReference>
<keyword evidence="5" id="KW-0540">Nuclease</keyword>
<dbReference type="PANTHER" id="PTHR12801:SF45">
    <property type="entry name" value="RNA EXONUCLEASE 4"/>
    <property type="match status" value="1"/>
</dbReference>
<evidence type="ECO:0000256" key="5">
    <source>
        <dbReference type="ARBA" id="ARBA00022722"/>
    </source>
</evidence>
<evidence type="ECO:0000259" key="10">
    <source>
        <dbReference type="SMART" id="SM00479"/>
    </source>
</evidence>
<protein>
    <recommendedName>
        <fullName evidence="3">RNA exonuclease 4</fullName>
    </recommendedName>
</protein>
<evidence type="ECO:0000256" key="9">
    <source>
        <dbReference type="ARBA" id="ARBA00025599"/>
    </source>
</evidence>
<dbReference type="InterPro" id="IPR037431">
    <property type="entry name" value="REX4_DEDDh_dom"/>
</dbReference>
<dbReference type="CDD" id="cd06144">
    <property type="entry name" value="REX4_like"/>
    <property type="match status" value="1"/>
</dbReference>
<evidence type="ECO:0000313" key="12">
    <source>
        <dbReference type="Proteomes" id="UP000799766"/>
    </source>
</evidence>
<evidence type="ECO:0000256" key="7">
    <source>
        <dbReference type="ARBA" id="ARBA00022839"/>
    </source>
</evidence>
<dbReference type="OrthoDB" id="8191639at2759"/>
<keyword evidence="6" id="KW-0378">Hydrolase</keyword>
<evidence type="ECO:0000256" key="1">
    <source>
        <dbReference type="ARBA" id="ARBA00004123"/>
    </source>
</evidence>
<sequence length="171" mass="18785">GKFVALDCEMVGVGPDPDADSQLARVSLVNYHGAVLYDAFVSPVQPVTDYRTRFSGVTAELLARFGRPFAAVQADVAALLDGRVLVGHALRNDLAALMLGHPKRDLRDTARLPKFRERAGGRTPKLQKLAWEVLGVEIQGGEHSSVEDARAAMLLFRREKAAFEEEVVKRF</sequence>
<dbReference type="InterPro" id="IPR047021">
    <property type="entry name" value="REXO1/3/4-like"/>
</dbReference>
<feature type="non-terminal residue" evidence="11">
    <location>
        <position position="1"/>
    </location>
</feature>
<keyword evidence="8" id="KW-0539">Nucleus</keyword>
<dbReference type="AlphaFoldDB" id="A0A6A6P5V5"/>
<organism evidence="11 12">
    <name type="scientific">Lineolata rhizophorae</name>
    <dbReference type="NCBI Taxonomy" id="578093"/>
    <lineage>
        <taxon>Eukaryota</taxon>
        <taxon>Fungi</taxon>
        <taxon>Dikarya</taxon>
        <taxon>Ascomycota</taxon>
        <taxon>Pezizomycotina</taxon>
        <taxon>Dothideomycetes</taxon>
        <taxon>Dothideomycetes incertae sedis</taxon>
        <taxon>Lineolatales</taxon>
        <taxon>Lineolataceae</taxon>
        <taxon>Lineolata</taxon>
    </lineage>
</organism>
<evidence type="ECO:0000256" key="4">
    <source>
        <dbReference type="ARBA" id="ARBA00022552"/>
    </source>
</evidence>
<name>A0A6A6P5V5_9PEZI</name>
<dbReference type="SUPFAM" id="SSF53098">
    <property type="entry name" value="Ribonuclease H-like"/>
    <property type="match status" value="1"/>
</dbReference>
<dbReference type="GO" id="GO:0000027">
    <property type="term" value="P:ribosomal large subunit assembly"/>
    <property type="evidence" value="ECO:0007669"/>
    <property type="project" value="TreeGrafter"/>
</dbReference>
<dbReference type="GO" id="GO:0006364">
    <property type="term" value="P:rRNA processing"/>
    <property type="evidence" value="ECO:0007669"/>
    <property type="project" value="UniProtKB-KW"/>
</dbReference>
<dbReference type="InterPro" id="IPR013520">
    <property type="entry name" value="Ribonucl_H"/>
</dbReference>
<proteinExistence type="inferred from homology"/>
<dbReference type="FunFam" id="3.30.420.10:FF:000007">
    <property type="entry name" value="Interferon-stimulated exonuclease gene 20"/>
    <property type="match status" value="1"/>
</dbReference>
<evidence type="ECO:0000256" key="3">
    <source>
        <dbReference type="ARBA" id="ARBA00016937"/>
    </source>
</evidence>
<accession>A0A6A6P5V5</accession>
<evidence type="ECO:0000256" key="2">
    <source>
        <dbReference type="ARBA" id="ARBA00010489"/>
    </source>
</evidence>
<evidence type="ECO:0000256" key="6">
    <source>
        <dbReference type="ARBA" id="ARBA00022801"/>
    </source>
</evidence>
<dbReference type="Proteomes" id="UP000799766">
    <property type="component" value="Unassembled WGS sequence"/>
</dbReference>
<dbReference type="InterPro" id="IPR012337">
    <property type="entry name" value="RNaseH-like_sf"/>
</dbReference>
<comment type="function">
    <text evidence="9">Exoribonuclease involved in ribosome biosynthesis. Involved in the processing of ITS1, the internal transcribed spacer localized between the 18S and 5.8S rRNAs.</text>
</comment>
<keyword evidence="4" id="KW-0698">rRNA processing</keyword>
<dbReference type="Gene3D" id="3.30.420.10">
    <property type="entry name" value="Ribonuclease H-like superfamily/Ribonuclease H"/>
    <property type="match status" value="1"/>
</dbReference>
<keyword evidence="12" id="KW-1185">Reference proteome</keyword>
<dbReference type="GO" id="GO:0005634">
    <property type="term" value="C:nucleus"/>
    <property type="evidence" value="ECO:0007669"/>
    <property type="project" value="UniProtKB-SubCell"/>
</dbReference>
<comment type="subcellular location">
    <subcellularLocation>
        <location evidence="1">Nucleus</location>
    </subcellularLocation>
</comment>
<dbReference type="InterPro" id="IPR036397">
    <property type="entry name" value="RNaseH_sf"/>
</dbReference>
<evidence type="ECO:0000256" key="8">
    <source>
        <dbReference type="ARBA" id="ARBA00023242"/>
    </source>
</evidence>
<feature type="non-terminal residue" evidence="11">
    <location>
        <position position="171"/>
    </location>
</feature>
<comment type="similarity">
    <text evidence="2">Belongs to the REXO4 family.</text>
</comment>
<gene>
    <name evidence="11" type="ORF">BDY21DRAFT_273939</name>
</gene>
<dbReference type="EMBL" id="MU001676">
    <property type="protein sequence ID" value="KAF2459178.1"/>
    <property type="molecule type" value="Genomic_DNA"/>
</dbReference>
<dbReference type="SMART" id="SM00479">
    <property type="entry name" value="EXOIII"/>
    <property type="match status" value="1"/>
</dbReference>
<evidence type="ECO:0000313" key="11">
    <source>
        <dbReference type="EMBL" id="KAF2459178.1"/>
    </source>
</evidence>
<dbReference type="Pfam" id="PF00929">
    <property type="entry name" value="RNase_T"/>
    <property type="match status" value="1"/>
</dbReference>
<reference evidence="11" key="1">
    <citation type="journal article" date="2020" name="Stud. Mycol.">
        <title>101 Dothideomycetes genomes: a test case for predicting lifestyles and emergence of pathogens.</title>
        <authorList>
            <person name="Haridas S."/>
            <person name="Albert R."/>
            <person name="Binder M."/>
            <person name="Bloem J."/>
            <person name="Labutti K."/>
            <person name="Salamov A."/>
            <person name="Andreopoulos B."/>
            <person name="Baker S."/>
            <person name="Barry K."/>
            <person name="Bills G."/>
            <person name="Bluhm B."/>
            <person name="Cannon C."/>
            <person name="Castanera R."/>
            <person name="Culley D."/>
            <person name="Daum C."/>
            <person name="Ezra D."/>
            <person name="Gonzalez J."/>
            <person name="Henrissat B."/>
            <person name="Kuo A."/>
            <person name="Liang C."/>
            <person name="Lipzen A."/>
            <person name="Lutzoni F."/>
            <person name="Magnuson J."/>
            <person name="Mondo S."/>
            <person name="Nolan M."/>
            <person name="Ohm R."/>
            <person name="Pangilinan J."/>
            <person name="Park H.-J."/>
            <person name="Ramirez L."/>
            <person name="Alfaro M."/>
            <person name="Sun H."/>
            <person name="Tritt A."/>
            <person name="Yoshinaga Y."/>
            <person name="Zwiers L.-H."/>
            <person name="Turgeon B."/>
            <person name="Goodwin S."/>
            <person name="Spatafora J."/>
            <person name="Crous P."/>
            <person name="Grigoriev I."/>
        </authorList>
    </citation>
    <scope>NUCLEOTIDE SEQUENCE</scope>
    <source>
        <strain evidence="11">ATCC 16933</strain>
    </source>
</reference>
<keyword evidence="7" id="KW-0269">Exonuclease</keyword>